<keyword evidence="3" id="KW-1185">Reference proteome</keyword>
<protein>
    <submittedName>
        <fullName evidence="2">Uncharacterized protein</fullName>
    </submittedName>
</protein>
<organism evidence="2 3">
    <name type="scientific">Oleoguttula mirabilis</name>
    <dbReference type="NCBI Taxonomy" id="1507867"/>
    <lineage>
        <taxon>Eukaryota</taxon>
        <taxon>Fungi</taxon>
        <taxon>Dikarya</taxon>
        <taxon>Ascomycota</taxon>
        <taxon>Pezizomycotina</taxon>
        <taxon>Dothideomycetes</taxon>
        <taxon>Dothideomycetidae</taxon>
        <taxon>Mycosphaerellales</taxon>
        <taxon>Teratosphaeriaceae</taxon>
        <taxon>Oleoguttula</taxon>
    </lineage>
</organism>
<dbReference type="AlphaFoldDB" id="A0AAV9JXK9"/>
<proteinExistence type="predicted"/>
<feature type="signal peptide" evidence="1">
    <location>
        <begin position="1"/>
        <end position="18"/>
    </location>
</feature>
<sequence>MKSFTAALVLALAAAATAAPSSRLRSAKRQSGTCLLDTVSNNPSVQDIENAINQWNDDVNTVNAYLNDFGNLAGPDAIVSATQQVLLSAQDEPCQFATLTSNSDFVGGSVTAAFDCANTDLGLVFKEHVLDNLNTIIQNPSDPPTFNAAVGDINFFRCCNVLPDADILWRDSAEDNGLGLSVNTVAGRPDACASIDCTGIDDCKALDNGAFGK</sequence>
<dbReference type="EMBL" id="JAVFHQ010000002">
    <property type="protein sequence ID" value="KAK4550305.1"/>
    <property type="molecule type" value="Genomic_DNA"/>
</dbReference>
<evidence type="ECO:0000256" key="1">
    <source>
        <dbReference type="SAM" id="SignalP"/>
    </source>
</evidence>
<gene>
    <name evidence="2" type="ORF">LTR36_003272</name>
</gene>
<comment type="caution">
    <text evidence="2">The sequence shown here is derived from an EMBL/GenBank/DDBJ whole genome shotgun (WGS) entry which is preliminary data.</text>
</comment>
<accession>A0AAV9JXK9</accession>
<keyword evidence="1" id="KW-0732">Signal</keyword>
<evidence type="ECO:0000313" key="2">
    <source>
        <dbReference type="EMBL" id="KAK4550305.1"/>
    </source>
</evidence>
<feature type="chain" id="PRO_5043687307" evidence="1">
    <location>
        <begin position="19"/>
        <end position="213"/>
    </location>
</feature>
<name>A0AAV9JXK9_9PEZI</name>
<evidence type="ECO:0000313" key="3">
    <source>
        <dbReference type="Proteomes" id="UP001324427"/>
    </source>
</evidence>
<reference evidence="2 3" key="1">
    <citation type="submission" date="2021-11" db="EMBL/GenBank/DDBJ databases">
        <title>Black yeast isolated from Biological Soil Crust.</title>
        <authorList>
            <person name="Kurbessoian T."/>
        </authorList>
    </citation>
    <scope>NUCLEOTIDE SEQUENCE [LARGE SCALE GENOMIC DNA]</scope>
    <source>
        <strain evidence="2 3">CCFEE 5522</strain>
    </source>
</reference>
<dbReference type="Proteomes" id="UP001324427">
    <property type="component" value="Unassembled WGS sequence"/>
</dbReference>